<keyword evidence="3" id="KW-1185">Reference proteome</keyword>
<dbReference type="SUPFAM" id="SSF56925">
    <property type="entry name" value="OMPA-like"/>
    <property type="match status" value="1"/>
</dbReference>
<proteinExistence type="predicted"/>
<feature type="chain" id="PRO_5013336627" evidence="1">
    <location>
        <begin position="27"/>
        <end position="210"/>
    </location>
</feature>
<reference evidence="2 3" key="1">
    <citation type="submission" date="2016-11" db="EMBL/GenBank/DDBJ databases">
        <authorList>
            <person name="Jaros S."/>
            <person name="Januszkiewicz K."/>
            <person name="Wedrychowicz H."/>
        </authorList>
    </citation>
    <scope>NUCLEOTIDE SEQUENCE [LARGE SCALE GENOMIC DNA]</scope>
    <source>
        <strain evidence="2 3">DSM 24574</strain>
    </source>
</reference>
<dbReference type="STRING" id="947013.SAMN04488109_4739"/>
<evidence type="ECO:0000313" key="3">
    <source>
        <dbReference type="Proteomes" id="UP000184212"/>
    </source>
</evidence>
<dbReference type="OrthoDB" id="945117at2"/>
<organism evidence="2 3">
    <name type="scientific">Chryseolinea serpens</name>
    <dbReference type="NCBI Taxonomy" id="947013"/>
    <lineage>
        <taxon>Bacteria</taxon>
        <taxon>Pseudomonadati</taxon>
        <taxon>Bacteroidota</taxon>
        <taxon>Cytophagia</taxon>
        <taxon>Cytophagales</taxon>
        <taxon>Fulvivirgaceae</taxon>
        <taxon>Chryseolinea</taxon>
    </lineage>
</organism>
<sequence>MTRFVKFQSILFSVVLIFMSIQHSCAQLSKGTFMMGGTLSANAKSTKERSSEWKTRSININPSLFYFVANNAAVGLITPWDYTYEKASNSKRVTTTSTYFVGPAVRYYFPFGSWAVFPTASFMHGWRTMKSGYPDYNDFPTKVKGNMNSFNGGVGITYFVAKNVGVEGVLSYQHDTATSRDDASQLSGEWKERDSSFNLSIGVQVYLSKK</sequence>
<dbReference type="AlphaFoldDB" id="A0A1M5UK45"/>
<evidence type="ECO:0000256" key="1">
    <source>
        <dbReference type="SAM" id="SignalP"/>
    </source>
</evidence>
<dbReference type="Proteomes" id="UP000184212">
    <property type="component" value="Unassembled WGS sequence"/>
</dbReference>
<evidence type="ECO:0000313" key="2">
    <source>
        <dbReference type="EMBL" id="SHH63349.1"/>
    </source>
</evidence>
<dbReference type="EMBL" id="FQWQ01000003">
    <property type="protein sequence ID" value="SHH63349.1"/>
    <property type="molecule type" value="Genomic_DNA"/>
</dbReference>
<feature type="signal peptide" evidence="1">
    <location>
        <begin position="1"/>
        <end position="26"/>
    </location>
</feature>
<accession>A0A1M5UK45</accession>
<gene>
    <name evidence="2" type="ORF">SAMN04488109_4739</name>
</gene>
<dbReference type="RefSeq" id="WP_073138988.1">
    <property type="nucleotide sequence ID" value="NZ_FQWQ01000003.1"/>
</dbReference>
<keyword evidence="1" id="KW-0732">Signal</keyword>
<protein>
    <submittedName>
        <fullName evidence="2">Outer membrane protein beta-barrel domain-containing protein</fullName>
    </submittedName>
</protein>
<dbReference type="InterPro" id="IPR011250">
    <property type="entry name" value="OMP/PagP_B-barrel"/>
</dbReference>
<name>A0A1M5UK45_9BACT</name>